<dbReference type="AlphaFoldDB" id="A0A084ATZ8"/>
<name>A0A084ATZ8_STACB</name>
<dbReference type="EMBL" id="KL648566">
    <property type="protein sequence ID" value="KEY68777.1"/>
    <property type="molecule type" value="Genomic_DNA"/>
</dbReference>
<evidence type="ECO:0000313" key="2">
    <source>
        <dbReference type="EMBL" id="KEY68777.1"/>
    </source>
</evidence>
<dbReference type="HOGENOM" id="CLU_030124_0_0_1"/>
<dbReference type="Gene3D" id="3.90.1200.10">
    <property type="match status" value="1"/>
</dbReference>
<dbReference type="PANTHER" id="PTHR21310">
    <property type="entry name" value="AMINOGLYCOSIDE PHOSPHOTRANSFERASE-RELATED-RELATED"/>
    <property type="match status" value="1"/>
</dbReference>
<dbReference type="InterPro" id="IPR051678">
    <property type="entry name" value="AGP_Transferase"/>
</dbReference>
<organism evidence="2 3">
    <name type="scientific">Stachybotrys chartarum (strain CBS 109288 / IBT 7711)</name>
    <name type="common">Toxic black mold</name>
    <name type="synonym">Stilbospora chartarum</name>
    <dbReference type="NCBI Taxonomy" id="1280523"/>
    <lineage>
        <taxon>Eukaryota</taxon>
        <taxon>Fungi</taxon>
        <taxon>Dikarya</taxon>
        <taxon>Ascomycota</taxon>
        <taxon>Pezizomycotina</taxon>
        <taxon>Sordariomycetes</taxon>
        <taxon>Hypocreomycetidae</taxon>
        <taxon>Hypocreales</taxon>
        <taxon>Stachybotryaceae</taxon>
        <taxon>Stachybotrys</taxon>
    </lineage>
</organism>
<reference evidence="2 3" key="1">
    <citation type="journal article" date="2014" name="BMC Genomics">
        <title>Comparative genome sequencing reveals chemotype-specific gene clusters in the toxigenic black mold Stachybotrys.</title>
        <authorList>
            <person name="Semeiks J."/>
            <person name="Borek D."/>
            <person name="Otwinowski Z."/>
            <person name="Grishin N.V."/>
        </authorList>
    </citation>
    <scope>NUCLEOTIDE SEQUENCE [LARGE SCALE GENOMIC DNA]</scope>
    <source>
        <strain evidence="3">CBS 109288 / IBT 7711</strain>
    </source>
</reference>
<evidence type="ECO:0000313" key="3">
    <source>
        <dbReference type="Proteomes" id="UP000028045"/>
    </source>
</evidence>
<dbReference type="InterPro" id="IPR002575">
    <property type="entry name" value="Aminoglycoside_PTrfase"/>
</dbReference>
<dbReference type="PANTHER" id="PTHR21310:SF13">
    <property type="entry name" value="AMINOGLYCOSIDE PHOSPHOTRANSFERASE DOMAIN-CONTAINING PROTEIN"/>
    <property type="match status" value="1"/>
</dbReference>
<evidence type="ECO:0000259" key="1">
    <source>
        <dbReference type="Pfam" id="PF01636"/>
    </source>
</evidence>
<gene>
    <name evidence="2" type="ORF">S7711_00646</name>
</gene>
<dbReference type="SUPFAM" id="SSF56112">
    <property type="entry name" value="Protein kinase-like (PK-like)"/>
    <property type="match status" value="1"/>
</dbReference>
<dbReference type="OrthoDB" id="2968323at2759"/>
<proteinExistence type="predicted"/>
<keyword evidence="3" id="KW-1185">Reference proteome</keyword>
<sequence>MATAPNFDGLKWIRTLWGLEPRWAVKLDKKAIGETVKKTLSLPENYCVKFLAKGAFDKLYIITSGQAEVVVRVTLPVDPKWKTLSEVATLQWVSHMTSLPVPRVLAYNIDRSNPIGFEWIIMDKLPGKPWADVWKELPFDEKEAIVNQLASFCSETFRQQMVGIGSLFGESDAPVSTADDLASGGIWPNTNTDFKIRRMVSTSFISQRPIPQMSRGPFTTAAEWLSTQLVLAETDCRQRLASIKRTDPNDEKDCCSSDTVNKAAFDSEPEPSMLYHDDLNRHNILINEDGTLSAVVDWECIPFLPLSIACQYPPFLQGKPHDVEPIQAQYEDESGEVAELYWEHLENYELTQLRRLFLEKMRKLQPGWVEIFMSSQRQRDFALAVEAADDPFMIRRILAWLHDLETGGADVLGLEERIDNAL</sequence>
<accession>A0A084ATZ8</accession>
<dbReference type="Proteomes" id="UP000028045">
    <property type="component" value="Unassembled WGS sequence"/>
</dbReference>
<dbReference type="Pfam" id="PF01636">
    <property type="entry name" value="APH"/>
    <property type="match status" value="1"/>
</dbReference>
<protein>
    <recommendedName>
        <fullName evidence="1">Aminoglycoside phosphotransferase domain-containing protein</fullName>
    </recommendedName>
</protein>
<dbReference type="InterPro" id="IPR011009">
    <property type="entry name" value="Kinase-like_dom_sf"/>
</dbReference>
<feature type="domain" description="Aminoglycoside phosphotransferase" evidence="1">
    <location>
        <begin position="51"/>
        <end position="300"/>
    </location>
</feature>